<protein>
    <submittedName>
        <fullName evidence="2">Uncharacterized protein</fullName>
    </submittedName>
</protein>
<dbReference type="Proteomes" id="UP001215598">
    <property type="component" value="Unassembled WGS sequence"/>
</dbReference>
<feature type="compositionally biased region" description="Acidic residues" evidence="1">
    <location>
        <begin position="409"/>
        <end position="424"/>
    </location>
</feature>
<accession>A0AAD7NVF5</accession>
<feature type="compositionally biased region" description="Basic residues" evidence="1">
    <location>
        <begin position="343"/>
        <end position="353"/>
    </location>
</feature>
<dbReference type="AlphaFoldDB" id="A0AAD7NVF5"/>
<proteinExistence type="predicted"/>
<feature type="compositionally biased region" description="Basic and acidic residues" evidence="1">
    <location>
        <begin position="531"/>
        <end position="540"/>
    </location>
</feature>
<feature type="region of interest" description="Disordered" evidence="1">
    <location>
        <begin position="300"/>
        <end position="572"/>
    </location>
</feature>
<dbReference type="EMBL" id="JARKIB010000008">
    <property type="protein sequence ID" value="KAJ7777418.1"/>
    <property type="molecule type" value="Genomic_DNA"/>
</dbReference>
<comment type="caution">
    <text evidence="2">The sequence shown here is derived from an EMBL/GenBank/DDBJ whole genome shotgun (WGS) entry which is preliminary data.</text>
</comment>
<feature type="compositionally biased region" description="Basic and acidic residues" evidence="1">
    <location>
        <begin position="560"/>
        <end position="572"/>
    </location>
</feature>
<feature type="compositionally biased region" description="Acidic residues" evidence="1">
    <location>
        <begin position="466"/>
        <end position="477"/>
    </location>
</feature>
<evidence type="ECO:0000256" key="1">
    <source>
        <dbReference type="SAM" id="MobiDB-lite"/>
    </source>
</evidence>
<name>A0AAD7NVF5_9AGAR</name>
<organism evidence="2 3">
    <name type="scientific">Mycena metata</name>
    <dbReference type="NCBI Taxonomy" id="1033252"/>
    <lineage>
        <taxon>Eukaryota</taxon>
        <taxon>Fungi</taxon>
        <taxon>Dikarya</taxon>
        <taxon>Basidiomycota</taxon>
        <taxon>Agaricomycotina</taxon>
        <taxon>Agaricomycetes</taxon>
        <taxon>Agaricomycetidae</taxon>
        <taxon>Agaricales</taxon>
        <taxon>Marasmiineae</taxon>
        <taxon>Mycenaceae</taxon>
        <taxon>Mycena</taxon>
    </lineage>
</organism>
<keyword evidence="3" id="KW-1185">Reference proteome</keyword>
<reference evidence="2" key="1">
    <citation type="submission" date="2023-03" db="EMBL/GenBank/DDBJ databases">
        <title>Massive genome expansion in bonnet fungi (Mycena s.s.) driven by repeated elements and novel gene families across ecological guilds.</title>
        <authorList>
            <consortium name="Lawrence Berkeley National Laboratory"/>
            <person name="Harder C.B."/>
            <person name="Miyauchi S."/>
            <person name="Viragh M."/>
            <person name="Kuo A."/>
            <person name="Thoen E."/>
            <person name="Andreopoulos B."/>
            <person name="Lu D."/>
            <person name="Skrede I."/>
            <person name="Drula E."/>
            <person name="Henrissat B."/>
            <person name="Morin E."/>
            <person name="Kohler A."/>
            <person name="Barry K."/>
            <person name="LaButti K."/>
            <person name="Morin E."/>
            <person name="Salamov A."/>
            <person name="Lipzen A."/>
            <person name="Mereny Z."/>
            <person name="Hegedus B."/>
            <person name="Baldrian P."/>
            <person name="Stursova M."/>
            <person name="Weitz H."/>
            <person name="Taylor A."/>
            <person name="Grigoriev I.V."/>
            <person name="Nagy L.G."/>
            <person name="Martin F."/>
            <person name="Kauserud H."/>
        </authorList>
    </citation>
    <scope>NUCLEOTIDE SEQUENCE</scope>
    <source>
        <strain evidence="2">CBHHK182m</strain>
    </source>
</reference>
<feature type="compositionally biased region" description="Basic residues" evidence="1">
    <location>
        <begin position="451"/>
        <end position="461"/>
    </location>
</feature>
<feature type="compositionally biased region" description="Low complexity" evidence="1">
    <location>
        <begin position="541"/>
        <end position="554"/>
    </location>
</feature>
<feature type="compositionally biased region" description="Basic and acidic residues" evidence="1">
    <location>
        <begin position="320"/>
        <end position="342"/>
    </location>
</feature>
<sequence length="572" mass="64619">MRRRSQTQGRLAKLDSEREYMAAISDFEVLMNEKAEELSTLFDKTPGEVKKALRGKTSLADERAANLHSAQVWKYSLEVNENLAGPKRELSEMLDADGRYEDLTQEEQDALLAEFEESHGVKKSGTRLDNAAASRDVAAFTNRVNKELRLLQQRTGAIGFCVVARSDVNDTLEPACVGTEEAEKFFVQVLHTTNSQFAIKFDNYGVDREAIVGQGLRKCDALRRQTVSMIADGLERAVGKPTAMKYPQYDDIPSNYGVELVGWPKETEFVPPSVLASMERLRSLYDALVAGTCRWEKMSASRVEEHKAALSTKGKREKKERRDKGLTRDQGKKLKEDEEEKKKARTGQRRRTTRSQMTADELVVHLRTLNREKKRRARARKAGKVVPPPSRSRRKSQPGPVIESPEVSDTSDDENDGGDDEEEWVPVAEKGGRKRKAAEDDASEGEDERRKGKKKQAKKRKVAETTDSECSEPDEEGGNTNSKSRVRFRVGRAQPSDNSSSDDDAVHRLRSLPFAAQPSKKYQHAQMLAEQNRRRQDQQKRQSALRNALLNKANARIRRGRSDDRMTAKLSR</sequence>
<feature type="compositionally biased region" description="Basic residues" evidence="1">
    <location>
        <begin position="372"/>
        <end position="383"/>
    </location>
</feature>
<evidence type="ECO:0000313" key="2">
    <source>
        <dbReference type="EMBL" id="KAJ7777418.1"/>
    </source>
</evidence>
<gene>
    <name evidence="2" type="ORF">B0H16DRAFT_1879477</name>
</gene>
<evidence type="ECO:0000313" key="3">
    <source>
        <dbReference type="Proteomes" id="UP001215598"/>
    </source>
</evidence>